<organism evidence="4 5">
    <name type="scientific">Neofusicoccum ribis</name>
    <dbReference type="NCBI Taxonomy" id="45134"/>
    <lineage>
        <taxon>Eukaryota</taxon>
        <taxon>Fungi</taxon>
        <taxon>Dikarya</taxon>
        <taxon>Ascomycota</taxon>
        <taxon>Pezizomycotina</taxon>
        <taxon>Dothideomycetes</taxon>
        <taxon>Dothideomycetes incertae sedis</taxon>
        <taxon>Botryosphaeriales</taxon>
        <taxon>Botryosphaeriaceae</taxon>
        <taxon>Neofusicoccum</taxon>
    </lineage>
</organism>
<comment type="caution">
    <text evidence="4">The sequence shown here is derived from an EMBL/GenBank/DDBJ whole genome shotgun (WGS) entry which is preliminary data.</text>
</comment>
<dbReference type="InterPro" id="IPR056402">
    <property type="entry name" value="DA_N"/>
</dbReference>
<dbReference type="Pfam" id="PF25581">
    <property type="entry name" value="AsqO_C"/>
    <property type="match status" value="1"/>
</dbReference>
<dbReference type="EMBL" id="JAJVDC020000114">
    <property type="protein sequence ID" value="KAL1623892.1"/>
    <property type="molecule type" value="Genomic_DNA"/>
</dbReference>
<dbReference type="InterPro" id="IPR057722">
    <property type="entry name" value="AsqO/PenF-like_C"/>
</dbReference>
<feature type="domain" description="Diels-Alderase N-terminal" evidence="2">
    <location>
        <begin position="52"/>
        <end position="226"/>
    </location>
</feature>
<dbReference type="Proteomes" id="UP001521116">
    <property type="component" value="Unassembled WGS sequence"/>
</dbReference>
<gene>
    <name evidence="4" type="ORF">SLS56_008087</name>
</gene>
<feature type="chain" id="PRO_5045280683" description="Hydroxyneurosporene synthase" evidence="1">
    <location>
        <begin position="18"/>
        <end position="366"/>
    </location>
</feature>
<evidence type="ECO:0000313" key="4">
    <source>
        <dbReference type="EMBL" id="KAL1623892.1"/>
    </source>
</evidence>
<feature type="signal peptide" evidence="1">
    <location>
        <begin position="1"/>
        <end position="17"/>
    </location>
</feature>
<keyword evidence="5" id="KW-1185">Reference proteome</keyword>
<protein>
    <recommendedName>
        <fullName evidence="6">Hydroxyneurosporene synthase</fullName>
    </recommendedName>
</protein>
<keyword evidence="1" id="KW-0732">Signal</keyword>
<evidence type="ECO:0000259" key="2">
    <source>
        <dbReference type="Pfam" id="PF24137"/>
    </source>
</evidence>
<reference evidence="4 5" key="1">
    <citation type="submission" date="2024-02" db="EMBL/GenBank/DDBJ databases">
        <title>De novo assembly and annotation of 12 fungi associated with fruit tree decline syndrome in Ontario, Canada.</title>
        <authorList>
            <person name="Sulman M."/>
            <person name="Ellouze W."/>
            <person name="Ilyukhin E."/>
        </authorList>
    </citation>
    <scope>NUCLEOTIDE SEQUENCE [LARGE SCALE GENOMIC DNA]</scope>
    <source>
        <strain evidence="4 5">M1-105</strain>
    </source>
</reference>
<proteinExistence type="predicted"/>
<accession>A0ABR3SLU8</accession>
<evidence type="ECO:0000259" key="3">
    <source>
        <dbReference type="Pfam" id="PF25581"/>
    </source>
</evidence>
<sequence length="366" mass="39377">MIIPLVLTSCYASVAFALRPYAENFIVPIEAINGSAEFSSTASYNGVDSVQIQKPNRTSYEWWYFDATAADASAAVVFQPVAGYMTDQSLNLRLNFAYENGTFSEFILPREKLFVSTVGAASSGLSSDGSYSWHGAPDLSEYLISMDIPELGISGDIRLQSLDLSLTSDDQIAPAHGPCGPAVIGETLEFNWDLYWVNAIPDAQASVNLQINGTTLAFQGPGYHDKAPFNFIPYLNQWYWGHGRAGDLSVVWYYHLDAAGAVAASAYIARDNRIFHAACEGVAVRPFGEGVEYPLPAGYNATVEGYEIEIDAGALGNYSFTATAKKSIVTPAGYDRWIGVLEGGLVGGESSSGAALWEMMGPAVEV</sequence>
<name>A0ABR3SLU8_9PEZI</name>
<dbReference type="Pfam" id="PF24137">
    <property type="entry name" value="DA_N"/>
    <property type="match status" value="1"/>
</dbReference>
<feature type="domain" description="AsqO/PenF-like C-terminal" evidence="3">
    <location>
        <begin position="234"/>
        <end position="360"/>
    </location>
</feature>
<evidence type="ECO:0000256" key="1">
    <source>
        <dbReference type="SAM" id="SignalP"/>
    </source>
</evidence>
<evidence type="ECO:0008006" key="6">
    <source>
        <dbReference type="Google" id="ProtNLM"/>
    </source>
</evidence>
<evidence type="ECO:0000313" key="5">
    <source>
        <dbReference type="Proteomes" id="UP001521116"/>
    </source>
</evidence>
<dbReference type="SUPFAM" id="SSF159245">
    <property type="entry name" value="AttH-like"/>
    <property type="match status" value="1"/>
</dbReference>